<organism evidence="1 2">
    <name type="scientific">Camellia lanceoleosa</name>
    <dbReference type="NCBI Taxonomy" id="1840588"/>
    <lineage>
        <taxon>Eukaryota</taxon>
        <taxon>Viridiplantae</taxon>
        <taxon>Streptophyta</taxon>
        <taxon>Embryophyta</taxon>
        <taxon>Tracheophyta</taxon>
        <taxon>Spermatophyta</taxon>
        <taxon>Magnoliopsida</taxon>
        <taxon>eudicotyledons</taxon>
        <taxon>Gunneridae</taxon>
        <taxon>Pentapetalae</taxon>
        <taxon>asterids</taxon>
        <taxon>Ericales</taxon>
        <taxon>Theaceae</taxon>
        <taxon>Camellia</taxon>
    </lineage>
</organism>
<evidence type="ECO:0000313" key="2">
    <source>
        <dbReference type="Proteomes" id="UP001060215"/>
    </source>
</evidence>
<reference evidence="1 2" key="1">
    <citation type="journal article" date="2022" name="Plant J.">
        <title>Chromosome-level genome of Camellia lanceoleosa provides a valuable resource for understanding genome evolution and self-incompatibility.</title>
        <authorList>
            <person name="Gong W."/>
            <person name="Xiao S."/>
            <person name="Wang L."/>
            <person name="Liao Z."/>
            <person name="Chang Y."/>
            <person name="Mo W."/>
            <person name="Hu G."/>
            <person name="Li W."/>
            <person name="Zhao G."/>
            <person name="Zhu H."/>
            <person name="Hu X."/>
            <person name="Ji K."/>
            <person name="Xiang X."/>
            <person name="Song Q."/>
            <person name="Yuan D."/>
            <person name="Jin S."/>
            <person name="Zhang L."/>
        </authorList>
    </citation>
    <scope>NUCLEOTIDE SEQUENCE [LARGE SCALE GENOMIC DNA]</scope>
    <source>
        <strain evidence="1">SQ_2022a</strain>
    </source>
</reference>
<gene>
    <name evidence="1" type="ORF">LOK49_LG14G00144</name>
</gene>
<evidence type="ECO:0000313" key="1">
    <source>
        <dbReference type="EMBL" id="KAI7985481.1"/>
    </source>
</evidence>
<comment type="caution">
    <text evidence="1">The sequence shown here is derived from an EMBL/GenBank/DDBJ whole genome shotgun (WGS) entry which is preliminary data.</text>
</comment>
<protein>
    <submittedName>
        <fullName evidence="1">DCN1-like protein 1</fullName>
    </submittedName>
</protein>
<proteinExistence type="predicted"/>
<keyword evidence="2" id="KW-1185">Reference proteome</keyword>
<dbReference type="EMBL" id="CM045772">
    <property type="protein sequence ID" value="KAI7985481.1"/>
    <property type="molecule type" value="Genomic_DNA"/>
</dbReference>
<dbReference type="Proteomes" id="UP001060215">
    <property type="component" value="Chromosome 15"/>
</dbReference>
<accession>A0ACC0F9U4</accession>
<sequence>MKEVLEVLKEISSVGYDRKVADDMDKPIDNVVLLKSDPSTLSPNSLRQKWLVLSWHMKAATMCEFSKQEFIRGLQALGIDSLEKFCDRMQFMHSELKDERWLQSWSRFECLLAETFRLLPRKQTPPKQSVSAIGAKEKWNPQPDD</sequence>
<name>A0ACC0F9U4_9ERIC</name>